<evidence type="ECO:0000256" key="1">
    <source>
        <dbReference type="ARBA" id="ARBA00006217"/>
    </source>
</evidence>
<dbReference type="GO" id="GO:0008270">
    <property type="term" value="F:zinc ion binding"/>
    <property type="evidence" value="ECO:0007669"/>
    <property type="project" value="InterPro"/>
</dbReference>
<sequence>MKTFDITYRYSSDDGSIRQTPPDSHAALLRLEQGNKSFATFLDYDEGESVVQQIIPVDLRDLGLPADSSVPKQRPFAAVLGCSDARVPVELIFNEGPNDLFVVRVAGNGLGIEVLGSLKYAVENLGGSLKLIVVLGHSGCGALTTAVDVFLNPREYLPLATKRSLRSILDGALVVVQTSERKLVAAFGPAVVHEPGYRKALIETSIATNAALAAYSIQEELRTNAYTGIEAVYGVYLLESRAIWAPRSGDADGTGLAAAPRDLAAFVELGDAIVQSRRIESLVNAKE</sequence>
<dbReference type="OrthoDB" id="9797527at2"/>
<dbReference type="PANTHER" id="PTHR11002">
    <property type="entry name" value="CARBONIC ANHYDRASE"/>
    <property type="match status" value="1"/>
</dbReference>
<dbReference type="AlphaFoldDB" id="A0A1H5CBE6"/>
<feature type="binding site" evidence="2">
    <location>
        <position position="84"/>
    </location>
    <ligand>
        <name>Zn(2+)</name>
        <dbReference type="ChEBI" id="CHEBI:29105"/>
    </ligand>
</feature>
<evidence type="ECO:0000313" key="4">
    <source>
        <dbReference type="Proteomes" id="UP000198992"/>
    </source>
</evidence>
<dbReference type="RefSeq" id="WP_092121241.1">
    <property type="nucleotide sequence ID" value="NZ_FNTH01000001.1"/>
</dbReference>
<dbReference type="Pfam" id="PF00484">
    <property type="entry name" value="Pro_CA"/>
    <property type="match status" value="1"/>
</dbReference>
<keyword evidence="2" id="KW-0479">Metal-binding</keyword>
<feature type="binding site" evidence="2">
    <location>
        <position position="140"/>
    </location>
    <ligand>
        <name>Zn(2+)</name>
        <dbReference type="ChEBI" id="CHEBI:29105"/>
    </ligand>
</feature>
<dbReference type="InterPro" id="IPR036874">
    <property type="entry name" value="Carbonic_anhydrase_sf"/>
</dbReference>
<dbReference type="Proteomes" id="UP000198992">
    <property type="component" value="Unassembled WGS sequence"/>
</dbReference>
<gene>
    <name evidence="3" type="ORF">SAMN05444164_5317</name>
</gene>
<keyword evidence="2" id="KW-0862">Zinc</keyword>
<feature type="binding site" evidence="2">
    <location>
        <position position="137"/>
    </location>
    <ligand>
        <name>Zn(2+)</name>
        <dbReference type="ChEBI" id="CHEBI:29105"/>
    </ligand>
</feature>
<organism evidence="3 4">
    <name type="scientific">Bradyrhizobium erythrophlei</name>
    <dbReference type="NCBI Taxonomy" id="1437360"/>
    <lineage>
        <taxon>Bacteria</taxon>
        <taxon>Pseudomonadati</taxon>
        <taxon>Pseudomonadota</taxon>
        <taxon>Alphaproteobacteria</taxon>
        <taxon>Hyphomicrobiales</taxon>
        <taxon>Nitrobacteraceae</taxon>
        <taxon>Bradyrhizobium</taxon>
    </lineage>
</organism>
<reference evidence="3 4" key="1">
    <citation type="submission" date="2016-10" db="EMBL/GenBank/DDBJ databases">
        <authorList>
            <person name="de Groot N.N."/>
        </authorList>
    </citation>
    <scope>NUCLEOTIDE SEQUENCE [LARGE SCALE GENOMIC DNA]</scope>
    <source>
        <strain evidence="3 4">MT12</strain>
    </source>
</reference>
<dbReference type="GO" id="GO:0004089">
    <property type="term" value="F:carbonate dehydratase activity"/>
    <property type="evidence" value="ECO:0007669"/>
    <property type="project" value="InterPro"/>
</dbReference>
<evidence type="ECO:0000313" key="3">
    <source>
        <dbReference type="EMBL" id="SED63724.1"/>
    </source>
</evidence>
<dbReference type="SMART" id="SM00947">
    <property type="entry name" value="Pro_CA"/>
    <property type="match status" value="1"/>
</dbReference>
<dbReference type="PANTHER" id="PTHR11002:SF79">
    <property type="entry name" value="CARBONIC ANHYDRASE 2"/>
    <property type="match status" value="1"/>
</dbReference>
<accession>A0A1H5CBE6</accession>
<feature type="binding site" evidence="2">
    <location>
        <position position="82"/>
    </location>
    <ligand>
        <name>Zn(2+)</name>
        <dbReference type="ChEBI" id="CHEBI:29105"/>
    </ligand>
</feature>
<evidence type="ECO:0000256" key="2">
    <source>
        <dbReference type="PIRSR" id="PIRSR601765-1"/>
    </source>
</evidence>
<protein>
    <submittedName>
        <fullName evidence="3">Carbonic anhydrase</fullName>
    </submittedName>
</protein>
<dbReference type="Gene3D" id="3.40.1050.10">
    <property type="entry name" value="Carbonic anhydrase"/>
    <property type="match status" value="1"/>
</dbReference>
<comment type="similarity">
    <text evidence="1">Belongs to the beta-class carbonic anhydrase family.</text>
</comment>
<dbReference type="InterPro" id="IPR001765">
    <property type="entry name" value="Carbonic_anhydrase"/>
</dbReference>
<name>A0A1H5CBE6_9BRAD</name>
<proteinExistence type="inferred from homology"/>
<dbReference type="SUPFAM" id="SSF53056">
    <property type="entry name" value="beta-carbonic anhydrase, cab"/>
    <property type="match status" value="1"/>
</dbReference>
<comment type="cofactor">
    <cofactor evidence="2">
        <name>Zn(2+)</name>
        <dbReference type="ChEBI" id="CHEBI:29105"/>
    </cofactor>
    <text evidence="2">Binds 1 zinc ion per subunit.</text>
</comment>
<dbReference type="EMBL" id="FNTH01000001">
    <property type="protein sequence ID" value="SED63724.1"/>
    <property type="molecule type" value="Genomic_DNA"/>
</dbReference>